<evidence type="ECO:0000256" key="2">
    <source>
        <dbReference type="ARBA" id="ARBA00022651"/>
    </source>
</evidence>
<evidence type="ECO:0000256" key="3">
    <source>
        <dbReference type="ARBA" id="ARBA00022801"/>
    </source>
</evidence>
<feature type="active site" description="Proton donor" evidence="6">
    <location>
        <position position="215"/>
    </location>
</feature>
<feature type="chain" id="PRO_5013748669" evidence="9">
    <location>
        <begin position="28"/>
        <end position="329"/>
    </location>
</feature>
<keyword evidence="2" id="KW-0858">Xylan degradation</keyword>
<feature type="active site" description="Proton acceptor" evidence="6">
    <location>
        <position position="39"/>
    </location>
</feature>
<gene>
    <name evidence="10" type="ORF">CS062_18885</name>
</gene>
<evidence type="ECO:0000256" key="8">
    <source>
        <dbReference type="RuleBase" id="RU361187"/>
    </source>
</evidence>
<comment type="similarity">
    <text evidence="1 8">Belongs to the glycosyl hydrolase 43 family.</text>
</comment>
<keyword evidence="9" id="KW-0732">Signal</keyword>
<keyword evidence="5 8" id="KW-0326">Glycosidase</keyword>
<dbReference type="GO" id="GO:0045493">
    <property type="term" value="P:xylan catabolic process"/>
    <property type="evidence" value="ECO:0007669"/>
    <property type="project" value="UniProtKB-KW"/>
</dbReference>
<proteinExistence type="inferred from homology"/>
<dbReference type="PANTHER" id="PTHR43772:SF2">
    <property type="entry name" value="PUTATIVE (AFU_ORTHOLOGUE AFUA_2G04480)-RELATED"/>
    <property type="match status" value="1"/>
</dbReference>
<dbReference type="GO" id="GO:0004553">
    <property type="term" value="F:hydrolase activity, hydrolyzing O-glycosyl compounds"/>
    <property type="evidence" value="ECO:0007669"/>
    <property type="project" value="InterPro"/>
</dbReference>
<evidence type="ECO:0000313" key="10">
    <source>
        <dbReference type="EMBL" id="PIM51615.1"/>
    </source>
</evidence>
<dbReference type="AlphaFoldDB" id="A0A2G9C5H5"/>
<dbReference type="InterPro" id="IPR006710">
    <property type="entry name" value="Glyco_hydro_43"/>
</dbReference>
<evidence type="ECO:0000256" key="5">
    <source>
        <dbReference type="ARBA" id="ARBA00023295"/>
    </source>
</evidence>
<comment type="caution">
    <text evidence="10">The sequence shown here is derived from an EMBL/GenBank/DDBJ whole genome shotgun (WGS) entry which is preliminary data.</text>
</comment>
<evidence type="ECO:0000256" key="1">
    <source>
        <dbReference type="ARBA" id="ARBA00009865"/>
    </source>
</evidence>
<keyword evidence="2" id="KW-0624">Polysaccharide degradation</keyword>
<keyword evidence="4" id="KW-0119">Carbohydrate metabolism</keyword>
<sequence length="329" mass="35949">MIPTAFKSCVGAALVAALALAAAPAQAANPLFPQRYTADPAVLVDNGRVYLYVGQDEAPPDGKDFVMNEWRVYSSCDLVRWTDHGSPMKALDFRWAKGRAWASDISRRVVGGKPTYFFYTTVEHATVPGFAVGVATSDSPTGPFKDARGSALITNDMTTQTDIAWDDIDPAVFVDDDGQAYLYFGNTVLKFAKLKPTMTELDGPITVVPVKDFTEASYLHKHKDTYYLSYSQHFPEETAYLTGPSATGPWTSRGVIMAKNEKTPTIHQAIFEFNGRSYIAYHNAKLPGGGEFRRSVAIEELHYNADGTIRFIPQTEAGPAPNPSPGCKG</sequence>
<feature type="site" description="Important for catalytic activity, responsible for pKa modulation of the active site Glu and correct orientation of both the proton donor and substrate" evidence="7">
    <location>
        <position position="169"/>
    </location>
</feature>
<dbReference type="SUPFAM" id="SSF75005">
    <property type="entry name" value="Arabinanase/levansucrase/invertase"/>
    <property type="match status" value="1"/>
</dbReference>
<name>A0A2G9C5H5_9BURK</name>
<protein>
    <submittedName>
        <fullName evidence="10">Glycoside hydrolase</fullName>
    </submittedName>
</protein>
<evidence type="ECO:0000256" key="6">
    <source>
        <dbReference type="PIRSR" id="PIRSR606710-1"/>
    </source>
</evidence>
<evidence type="ECO:0000256" key="4">
    <source>
        <dbReference type="ARBA" id="ARBA00023277"/>
    </source>
</evidence>
<dbReference type="EMBL" id="PEOG01000058">
    <property type="protein sequence ID" value="PIM51615.1"/>
    <property type="molecule type" value="Genomic_DNA"/>
</dbReference>
<dbReference type="OrthoDB" id="9760116at2"/>
<dbReference type="InterPro" id="IPR052176">
    <property type="entry name" value="Glycosyl_Hydrlase_43_Enz"/>
</dbReference>
<dbReference type="Gene3D" id="2.115.10.20">
    <property type="entry name" value="Glycosyl hydrolase domain, family 43"/>
    <property type="match status" value="1"/>
</dbReference>
<organism evidence="10 11">
    <name type="scientific">Roseateles chitinivorans</name>
    <dbReference type="NCBI Taxonomy" id="2917965"/>
    <lineage>
        <taxon>Bacteria</taxon>
        <taxon>Pseudomonadati</taxon>
        <taxon>Pseudomonadota</taxon>
        <taxon>Betaproteobacteria</taxon>
        <taxon>Burkholderiales</taxon>
        <taxon>Sphaerotilaceae</taxon>
        <taxon>Roseateles</taxon>
    </lineage>
</organism>
<evidence type="ECO:0000313" key="11">
    <source>
        <dbReference type="Proteomes" id="UP000231501"/>
    </source>
</evidence>
<dbReference type="CDD" id="cd18618">
    <property type="entry name" value="GH43_Xsa43E-like"/>
    <property type="match status" value="1"/>
</dbReference>
<feature type="signal peptide" evidence="9">
    <location>
        <begin position="1"/>
        <end position="27"/>
    </location>
</feature>
<keyword evidence="11" id="KW-1185">Reference proteome</keyword>
<dbReference type="InterPro" id="IPR023296">
    <property type="entry name" value="Glyco_hydro_beta-prop_sf"/>
</dbReference>
<keyword evidence="3 8" id="KW-0378">Hydrolase</keyword>
<accession>A0A2G9C5H5</accession>
<reference evidence="10 11" key="1">
    <citation type="submission" date="2017-11" db="EMBL/GenBank/DDBJ databases">
        <title>Draft genome sequence of Mitsuaria sp. HWN-4.</title>
        <authorList>
            <person name="Gundlapally S.R."/>
        </authorList>
    </citation>
    <scope>NUCLEOTIDE SEQUENCE [LARGE SCALE GENOMIC DNA]</scope>
    <source>
        <strain evidence="10 11">HWN-4</strain>
    </source>
</reference>
<dbReference type="RefSeq" id="WP_099863127.1">
    <property type="nucleotide sequence ID" value="NZ_PEOG01000058.1"/>
</dbReference>
<evidence type="ECO:0000256" key="7">
    <source>
        <dbReference type="PIRSR" id="PIRSR606710-2"/>
    </source>
</evidence>
<dbReference type="Proteomes" id="UP000231501">
    <property type="component" value="Unassembled WGS sequence"/>
</dbReference>
<dbReference type="PANTHER" id="PTHR43772">
    <property type="entry name" value="ENDO-1,4-BETA-XYLANASE"/>
    <property type="match status" value="1"/>
</dbReference>
<dbReference type="Pfam" id="PF04616">
    <property type="entry name" value="Glyco_hydro_43"/>
    <property type="match status" value="1"/>
</dbReference>
<evidence type="ECO:0000256" key="9">
    <source>
        <dbReference type="SAM" id="SignalP"/>
    </source>
</evidence>